<feature type="region of interest" description="Disordered" evidence="1">
    <location>
        <begin position="40"/>
        <end position="66"/>
    </location>
</feature>
<reference evidence="2" key="1">
    <citation type="submission" date="2020-06" db="EMBL/GenBank/DDBJ databases">
        <authorList>
            <consortium name="Plant Systems Biology data submission"/>
        </authorList>
    </citation>
    <scope>NUCLEOTIDE SEQUENCE</scope>
    <source>
        <strain evidence="2">D6</strain>
    </source>
</reference>
<comment type="caution">
    <text evidence="2">The sequence shown here is derived from an EMBL/GenBank/DDBJ whole genome shotgun (WGS) entry which is preliminary data.</text>
</comment>
<sequence length="166" mass="18745">MKTIRKTVSFGDFSVVAVQNEVRERSALWYTKQDMKKIKEGSLSVSEHGSPSERRGLGIMDDDSSGRRRKIVKSVLALQEEHRDHCLDDAKGLQRYASALSKDATKEAQRRATQDSIDAFQVLSPDVELSPYLRAKNAEEYSKPTRKTVMVRRKTPPKISPMPPLA</sequence>
<dbReference type="Proteomes" id="UP001153069">
    <property type="component" value="Unassembled WGS sequence"/>
</dbReference>
<feature type="region of interest" description="Disordered" evidence="1">
    <location>
        <begin position="146"/>
        <end position="166"/>
    </location>
</feature>
<proteinExistence type="predicted"/>
<evidence type="ECO:0000313" key="2">
    <source>
        <dbReference type="EMBL" id="CAB9527850.1"/>
    </source>
</evidence>
<evidence type="ECO:0000256" key="1">
    <source>
        <dbReference type="SAM" id="MobiDB-lite"/>
    </source>
</evidence>
<protein>
    <submittedName>
        <fullName evidence="2">Uncharacterized protein</fullName>
    </submittedName>
</protein>
<accession>A0A9N8EWW8</accession>
<keyword evidence="3" id="KW-1185">Reference proteome</keyword>
<organism evidence="2 3">
    <name type="scientific">Seminavis robusta</name>
    <dbReference type="NCBI Taxonomy" id="568900"/>
    <lineage>
        <taxon>Eukaryota</taxon>
        <taxon>Sar</taxon>
        <taxon>Stramenopiles</taxon>
        <taxon>Ochrophyta</taxon>
        <taxon>Bacillariophyta</taxon>
        <taxon>Bacillariophyceae</taxon>
        <taxon>Bacillariophycidae</taxon>
        <taxon>Naviculales</taxon>
        <taxon>Naviculaceae</taxon>
        <taxon>Seminavis</taxon>
    </lineage>
</organism>
<dbReference type="AlphaFoldDB" id="A0A9N8EWW8"/>
<evidence type="ECO:0000313" key="3">
    <source>
        <dbReference type="Proteomes" id="UP001153069"/>
    </source>
</evidence>
<gene>
    <name evidence="2" type="ORF">SEMRO_2091_G314040.1</name>
</gene>
<dbReference type="EMBL" id="CAICTM010002089">
    <property type="protein sequence ID" value="CAB9527850.1"/>
    <property type="molecule type" value="Genomic_DNA"/>
</dbReference>
<feature type="compositionally biased region" description="Basic residues" evidence="1">
    <location>
        <begin position="146"/>
        <end position="156"/>
    </location>
</feature>
<name>A0A9N8EWW8_9STRA</name>